<dbReference type="GeneID" id="85356971"/>
<keyword evidence="2" id="KW-1185">Reference proteome</keyword>
<dbReference type="AlphaFoldDB" id="A0AA39KA67"/>
<evidence type="ECO:0000313" key="1">
    <source>
        <dbReference type="EMBL" id="KAK0457242.1"/>
    </source>
</evidence>
<dbReference type="EMBL" id="JAUEPS010000022">
    <property type="protein sequence ID" value="KAK0457242.1"/>
    <property type="molecule type" value="Genomic_DNA"/>
</dbReference>
<reference evidence="1" key="1">
    <citation type="submission" date="2023-06" db="EMBL/GenBank/DDBJ databases">
        <authorList>
            <consortium name="Lawrence Berkeley National Laboratory"/>
            <person name="Ahrendt S."/>
            <person name="Sahu N."/>
            <person name="Indic B."/>
            <person name="Wong-Bajracharya J."/>
            <person name="Merenyi Z."/>
            <person name="Ke H.-M."/>
            <person name="Monk M."/>
            <person name="Kocsube S."/>
            <person name="Drula E."/>
            <person name="Lipzen A."/>
            <person name="Balint B."/>
            <person name="Henrissat B."/>
            <person name="Andreopoulos B."/>
            <person name="Martin F.M."/>
            <person name="Harder C.B."/>
            <person name="Rigling D."/>
            <person name="Ford K.L."/>
            <person name="Foster G.D."/>
            <person name="Pangilinan J."/>
            <person name="Papanicolaou A."/>
            <person name="Barry K."/>
            <person name="LaButti K."/>
            <person name="Viragh M."/>
            <person name="Koriabine M."/>
            <person name="Yan M."/>
            <person name="Riley R."/>
            <person name="Champramary S."/>
            <person name="Plett K.L."/>
            <person name="Tsai I.J."/>
            <person name="Slot J."/>
            <person name="Sipos G."/>
            <person name="Plett J."/>
            <person name="Nagy L.G."/>
            <person name="Grigoriev I.V."/>
        </authorList>
    </citation>
    <scope>NUCLEOTIDE SEQUENCE</scope>
    <source>
        <strain evidence="1">CCBAS 213</strain>
    </source>
</reference>
<organism evidence="1 2">
    <name type="scientific">Armillaria tabescens</name>
    <name type="common">Ringless honey mushroom</name>
    <name type="synonym">Agaricus tabescens</name>
    <dbReference type="NCBI Taxonomy" id="1929756"/>
    <lineage>
        <taxon>Eukaryota</taxon>
        <taxon>Fungi</taxon>
        <taxon>Dikarya</taxon>
        <taxon>Basidiomycota</taxon>
        <taxon>Agaricomycotina</taxon>
        <taxon>Agaricomycetes</taxon>
        <taxon>Agaricomycetidae</taxon>
        <taxon>Agaricales</taxon>
        <taxon>Marasmiineae</taxon>
        <taxon>Physalacriaceae</taxon>
        <taxon>Desarmillaria</taxon>
    </lineage>
</organism>
<dbReference type="Proteomes" id="UP001175211">
    <property type="component" value="Unassembled WGS sequence"/>
</dbReference>
<sequence>MIACGRVSGVLFPRPTFCRLPFAPPHARCSLEHRSHVSVHGNVGDVSPPAVSYKTSSDSTLFLSLNMKLTFSAAFLTALFAATASASVAPTRRDIFAPPITSPSTGTVWPVKTIQTVTWDTSNPPDPITDRNRSSIRLTKGGRQLPVVLADQFDILLGKIDVEVPWATEGDDYALILFGDSGNWGETFTITGGPN</sequence>
<comment type="caution">
    <text evidence="1">The sequence shown here is derived from an EMBL/GenBank/DDBJ whole genome shotgun (WGS) entry which is preliminary data.</text>
</comment>
<proteinExistence type="predicted"/>
<dbReference type="RefSeq" id="XP_060329557.1">
    <property type="nucleotide sequence ID" value="XM_060473423.1"/>
</dbReference>
<evidence type="ECO:0000313" key="2">
    <source>
        <dbReference type="Proteomes" id="UP001175211"/>
    </source>
</evidence>
<accession>A0AA39KA67</accession>
<protein>
    <submittedName>
        <fullName evidence="1">Uncharacterized protein</fullName>
    </submittedName>
</protein>
<name>A0AA39KA67_ARMTA</name>
<gene>
    <name evidence="1" type="ORF">EV420DRAFT_1549544</name>
</gene>